<accession>A0A0D2BTL9</accession>
<dbReference type="RefSeq" id="XP_016241986.1">
    <property type="nucleotide sequence ID" value="XM_016400367.1"/>
</dbReference>
<gene>
    <name evidence="2" type="ORF">PV07_12801</name>
</gene>
<proteinExistence type="predicted"/>
<feature type="region of interest" description="Disordered" evidence="1">
    <location>
        <begin position="182"/>
        <end position="202"/>
    </location>
</feature>
<organism evidence="2 3">
    <name type="scientific">Cladophialophora immunda</name>
    <dbReference type="NCBI Taxonomy" id="569365"/>
    <lineage>
        <taxon>Eukaryota</taxon>
        <taxon>Fungi</taxon>
        <taxon>Dikarya</taxon>
        <taxon>Ascomycota</taxon>
        <taxon>Pezizomycotina</taxon>
        <taxon>Eurotiomycetes</taxon>
        <taxon>Chaetothyriomycetidae</taxon>
        <taxon>Chaetothyriales</taxon>
        <taxon>Herpotrichiellaceae</taxon>
        <taxon>Cladophialophora</taxon>
    </lineage>
</organism>
<dbReference type="VEuPathDB" id="FungiDB:PV07_12801"/>
<dbReference type="Proteomes" id="UP000054466">
    <property type="component" value="Unassembled WGS sequence"/>
</dbReference>
<sequence length="202" mass="22026">MPVLEFNLRSTNYRTFDPTAKWCSKKRGWVDSKSTKSFNISDNIGAEAEGSPDNRTVHSDSDESESSSASADAISDDESLGSATTTTRTGGEANGGADARTDGTSRGASTGPKIPPTVRAEHDSRQGQADLMQTPGKETASESNHFLTTFQLQSPRAMNKEAPLQLLREHTWRKAFKLTPTKSREAADVGQTRDARCQKQWM</sequence>
<feature type="region of interest" description="Disordered" evidence="1">
    <location>
        <begin position="34"/>
        <end position="126"/>
    </location>
</feature>
<dbReference type="GeneID" id="27351995"/>
<dbReference type="EMBL" id="KN847198">
    <property type="protein sequence ID" value="KIW21770.1"/>
    <property type="molecule type" value="Genomic_DNA"/>
</dbReference>
<dbReference type="AlphaFoldDB" id="A0A0D2BTL9"/>
<keyword evidence="3" id="KW-1185">Reference proteome</keyword>
<reference evidence="2 3" key="1">
    <citation type="submission" date="2015-01" db="EMBL/GenBank/DDBJ databases">
        <title>The Genome Sequence of Cladophialophora immunda CBS83496.</title>
        <authorList>
            <consortium name="The Broad Institute Genomics Platform"/>
            <person name="Cuomo C."/>
            <person name="de Hoog S."/>
            <person name="Gorbushina A."/>
            <person name="Stielow B."/>
            <person name="Teixiera M."/>
            <person name="Abouelleil A."/>
            <person name="Chapman S.B."/>
            <person name="Priest M."/>
            <person name="Young S.K."/>
            <person name="Wortman J."/>
            <person name="Nusbaum C."/>
            <person name="Birren B."/>
        </authorList>
    </citation>
    <scope>NUCLEOTIDE SEQUENCE [LARGE SCALE GENOMIC DNA]</scope>
    <source>
        <strain evidence="2 3">CBS 83496</strain>
    </source>
</reference>
<protein>
    <submittedName>
        <fullName evidence="2">Uncharacterized protein</fullName>
    </submittedName>
</protein>
<evidence type="ECO:0000313" key="3">
    <source>
        <dbReference type="Proteomes" id="UP000054466"/>
    </source>
</evidence>
<name>A0A0D2BTL9_9EURO</name>
<evidence type="ECO:0000256" key="1">
    <source>
        <dbReference type="SAM" id="MobiDB-lite"/>
    </source>
</evidence>
<dbReference type="HOGENOM" id="CLU_1354467_0_0_1"/>
<evidence type="ECO:0000313" key="2">
    <source>
        <dbReference type="EMBL" id="KIW21770.1"/>
    </source>
</evidence>